<dbReference type="Pfam" id="PF00533">
    <property type="entry name" value="BRCT"/>
    <property type="match status" value="1"/>
</dbReference>
<evidence type="ECO:0000313" key="3">
    <source>
        <dbReference type="Proteomes" id="UP000193380"/>
    </source>
</evidence>
<dbReference type="InterPro" id="IPR036420">
    <property type="entry name" value="BRCT_dom_sf"/>
</dbReference>
<evidence type="ECO:0000313" key="2">
    <source>
        <dbReference type="EMBL" id="CDQ83013.1"/>
    </source>
</evidence>
<dbReference type="PaxDb" id="8022-A0A060XTL6"/>
<accession>A0A060XTL6</accession>
<feature type="domain" description="BRCT" evidence="1">
    <location>
        <begin position="7"/>
        <end position="90"/>
    </location>
</feature>
<dbReference type="AlphaFoldDB" id="A0A060XTL6"/>
<reference evidence="2" key="2">
    <citation type="submission" date="2014-03" db="EMBL/GenBank/DDBJ databases">
        <authorList>
            <person name="Genoscope - CEA"/>
        </authorList>
    </citation>
    <scope>NUCLEOTIDE SEQUENCE</scope>
</reference>
<dbReference type="GO" id="GO:0035861">
    <property type="term" value="C:site of double-strand break"/>
    <property type="evidence" value="ECO:0007669"/>
    <property type="project" value="TreeGrafter"/>
</dbReference>
<dbReference type="GO" id="GO:0005634">
    <property type="term" value="C:nucleus"/>
    <property type="evidence" value="ECO:0007669"/>
    <property type="project" value="TreeGrafter"/>
</dbReference>
<dbReference type="STRING" id="8022.A0A060XTL6"/>
<reference evidence="2" key="1">
    <citation type="journal article" date="2014" name="Nat. Commun.">
        <title>The rainbow trout genome provides novel insights into evolution after whole-genome duplication in vertebrates.</title>
        <authorList>
            <person name="Berthelot C."/>
            <person name="Brunet F."/>
            <person name="Chalopin D."/>
            <person name="Juanchich A."/>
            <person name="Bernard M."/>
            <person name="Noel B."/>
            <person name="Bento P."/>
            <person name="Da Silva C."/>
            <person name="Labadie K."/>
            <person name="Alberti A."/>
            <person name="Aury J.M."/>
            <person name="Louis A."/>
            <person name="Dehais P."/>
            <person name="Bardou P."/>
            <person name="Montfort J."/>
            <person name="Klopp C."/>
            <person name="Cabau C."/>
            <person name="Gaspin C."/>
            <person name="Thorgaard G.H."/>
            <person name="Boussaha M."/>
            <person name="Quillet E."/>
            <person name="Guyomard R."/>
            <person name="Galiana D."/>
            <person name="Bobe J."/>
            <person name="Volff J.N."/>
            <person name="Genet C."/>
            <person name="Wincker P."/>
            <person name="Jaillon O."/>
            <person name="Roest Crollius H."/>
            <person name="Guiguen Y."/>
        </authorList>
    </citation>
    <scope>NUCLEOTIDE SEQUENCE [LARGE SCALE GENOMIC DNA]</scope>
</reference>
<dbReference type="PANTHER" id="PTHR46677">
    <property type="entry name" value="SMC5-SMC6 COMPLEX LOCALIZATION FACTOR PROTEIN 1"/>
    <property type="match status" value="1"/>
</dbReference>
<dbReference type="InterPro" id="IPR042479">
    <property type="entry name" value="Slf1"/>
</dbReference>
<dbReference type="Proteomes" id="UP000193380">
    <property type="component" value="Unassembled WGS sequence"/>
</dbReference>
<dbReference type="SMART" id="SM00292">
    <property type="entry name" value="BRCT"/>
    <property type="match status" value="1"/>
</dbReference>
<gene>
    <name evidence="2" type="ORF">GSONMT00003926001</name>
</gene>
<dbReference type="GO" id="GO:0006974">
    <property type="term" value="P:DNA damage response"/>
    <property type="evidence" value="ECO:0007669"/>
    <property type="project" value="TreeGrafter"/>
</dbReference>
<protein>
    <recommendedName>
        <fullName evidence="1">BRCT domain-containing protein</fullName>
    </recommendedName>
</protein>
<dbReference type="CDD" id="cd17738">
    <property type="entry name" value="BRCT_TopBP1_rpt7"/>
    <property type="match status" value="1"/>
</dbReference>
<dbReference type="PANTHER" id="PTHR46677:SF1">
    <property type="entry name" value="SMC5-SMC6 COMPLEX LOCALIZATION FACTOR PROTEIN 1"/>
    <property type="match status" value="1"/>
</dbReference>
<dbReference type="PROSITE" id="PS50172">
    <property type="entry name" value="BRCT"/>
    <property type="match status" value="1"/>
</dbReference>
<dbReference type="EMBL" id="FR906087">
    <property type="protein sequence ID" value="CDQ83013.1"/>
    <property type="molecule type" value="Genomic_DNA"/>
</dbReference>
<sequence>MVDTKHVFQVSGIKNLQKKGKLLHGIVQLGGKYIGGSVYKDGTTHLIVTRELPSEKFMAACAGGKWIVTPEYIFDSVKNGSWLPEGPYELDIVSKGGVPGTSNPVKVWRERVTSRAMAGAFEGWRVLLMVNEPTRRDMLRRWSLEL</sequence>
<dbReference type="GO" id="GO:2000781">
    <property type="term" value="P:positive regulation of double-strand break repair"/>
    <property type="evidence" value="ECO:0007669"/>
    <property type="project" value="InterPro"/>
</dbReference>
<evidence type="ECO:0000259" key="1">
    <source>
        <dbReference type="PROSITE" id="PS50172"/>
    </source>
</evidence>
<proteinExistence type="predicted"/>
<organism evidence="2 3">
    <name type="scientific">Oncorhynchus mykiss</name>
    <name type="common">Rainbow trout</name>
    <name type="synonym">Salmo gairdneri</name>
    <dbReference type="NCBI Taxonomy" id="8022"/>
    <lineage>
        <taxon>Eukaryota</taxon>
        <taxon>Metazoa</taxon>
        <taxon>Chordata</taxon>
        <taxon>Craniata</taxon>
        <taxon>Vertebrata</taxon>
        <taxon>Euteleostomi</taxon>
        <taxon>Actinopterygii</taxon>
        <taxon>Neopterygii</taxon>
        <taxon>Teleostei</taxon>
        <taxon>Protacanthopterygii</taxon>
        <taxon>Salmoniformes</taxon>
        <taxon>Salmonidae</taxon>
        <taxon>Salmoninae</taxon>
        <taxon>Oncorhynchus</taxon>
    </lineage>
</organism>
<dbReference type="SUPFAM" id="SSF52113">
    <property type="entry name" value="BRCT domain"/>
    <property type="match status" value="1"/>
</dbReference>
<dbReference type="InterPro" id="IPR001357">
    <property type="entry name" value="BRCT_dom"/>
</dbReference>
<dbReference type="Gene3D" id="3.40.50.10190">
    <property type="entry name" value="BRCT domain"/>
    <property type="match status" value="1"/>
</dbReference>
<name>A0A060XTL6_ONCMY</name>
<dbReference type="GO" id="GO:1990166">
    <property type="term" value="P:protein localization to site of double-strand break"/>
    <property type="evidence" value="ECO:0007669"/>
    <property type="project" value="TreeGrafter"/>
</dbReference>